<evidence type="ECO:0000313" key="2">
    <source>
        <dbReference type="Proteomes" id="UP001180551"/>
    </source>
</evidence>
<reference evidence="1" key="1">
    <citation type="submission" date="2024-05" db="EMBL/GenBank/DDBJ databases">
        <title>30 novel species of actinomycetes from the DSMZ collection.</title>
        <authorList>
            <person name="Nouioui I."/>
        </authorList>
    </citation>
    <scope>NUCLEOTIDE SEQUENCE</scope>
    <source>
        <strain evidence="1">DSM 41527</strain>
    </source>
</reference>
<dbReference type="EMBL" id="JAVRFE010000023">
    <property type="protein sequence ID" value="MDT0457776.1"/>
    <property type="molecule type" value="Genomic_DNA"/>
</dbReference>
<comment type="caution">
    <text evidence="1">The sequence shown here is derived from an EMBL/GenBank/DDBJ whole genome shotgun (WGS) entry which is preliminary data.</text>
</comment>
<proteinExistence type="predicted"/>
<protein>
    <recommendedName>
        <fullName evidence="3">AAA family ATPase</fullName>
    </recommendedName>
</protein>
<gene>
    <name evidence="1" type="ORF">RM550_18875</name>
</gene>
<evidence type="ECO:0008006" key="3">
    <source>
        <dbReference type="Google" id="ProtNLM"/>
    </source>
</evidence>
<organism evidence="1 2">
    <name type="scientific">Streptomyces mooreae</name>
    <dbReference type="NCBI Taxonomy" id="3075523"/>
    <lineage>
        <taxon>Bacteria</taxon>
        <taxon>Bacillati</taxon>
        <taxon>Actinomycetota</taxon>
        <taxon>Actinomycetes</taxon>
        <taxon>Kitasatosporales</taxon>
        <taxon>Streptomycetaceae</taxon>
        <taxon>Streptomyces</taxon>
    </lineage>
</organism>
<sequence length="224" mass="24601">MTKHLIAVIGNSPGVGKSTLCRHLAAWLKETGATVDHFQEADILTRPAFRPVAEEFADGNHSVRPETLIESTRAYLAESRAAGIDVLVTDALLPFIPSLVAWGHDEPSIAHVLRELTTAVEPTRVTVVYLHDDPSTALHRALTREGPDWADWYVTKLATSPGTRSVHDLTSAATHLRHETALTHRLLATTPWHVLTVDVAHLDASQTATHVRHHLTDLLDLPPH</sequence>
<dbReference type="Proteomes" id="UP001180551">
    <property type="component" value="Unassembled WGS sequence"/>
</dbReference>
<keyword evidence="2" id="KW-1185">Reference proteome</keyword>
<dbReference type="RefSeq" id="WP_311624887.1">
    <property type="nucleotide sequence ID" value="NZ_JAVRFE010000023.1"/>
</dbReference>
<evidence type="ECO:0000313" key="1">
    <source>
        <dbReference type="EMBL" id="MDT0457776.1"/>
    </source>
</evidence>
<dbReference type="Gene3D" id="3.40.50.300">
    <property type="entry name" value="P-loop containing nucleotide triphosphate hydrolases"/>
    <property type="match status" value="1"/>
</dbReference>
<dbReference type="InterPro" id="IPR027417">
    <property type="entry name" value="P-loop_NTPase"/>
</dbReference>
<dbReference type="SUPFAM" id="SSF52540">
    <property type="entry name" value="P-loop containing nucleoside triphosphate hydrolases"/>
    <property type="match status" value="1"/>
</dbReference>
<accession>A0ABU2TA20</accession>
<name>A0ABU2TA20_9ACTN</name>